<dbReference type="SMART" id="SM00967">
    <property type="entry name" value="SpoU_sub_bind"/>
    <property type="match status" value="1"/>
</dbReference>
<reference evidence="5" key="1">
    <citation type="submission" date="2020-08" db="EMBL/GenBank/DDBJ databases">
        <title>Genome public.</title>
        <authorList>
            <person name="Liu C."/>
            <person name="Sun Q."/>
        </authorList>
    </citation>
    <scope>NUCLEOTIDE SEQUENCE</scope>
    <source>
        <strain evidence="5">H8</strain>
    </source>
</reference>
<dbReference type="InterPro" id="IPR029028">
    <property type="entry name" value="Alpha/beta_knot_MTases"/>
</dbReference>
<evidence type="ECO:0000313" key="5">
    <source>
        <dbReference type="EMBL" id="MBC8541267.1"/>
    </source>
</evidence>
<dbReference type="RefSeq" id="WP_249313300.1">
    <property type="nucleotide sequence ID" value="NZ_JACRSU010000003.1"/>
</dbReference>
<dbReference type="InterPro" id="IPR029026">
    <property type="entry name" value="tRNA_m1G_MTases_N"/>
</dbReference>
<sequence length="254" mass="27717">MTVKKILSPANEFLKKAAKLKQKKYRDEFGLFVTEGERSCREAAESGFVVDCIVMTERFFESHEGEFAGFNRIVTTNKLFMTLCDTKTPQGVLAVVKVPEERELTGNRYIYCDGIQDPGNAGTMIRSADAFGFSGVIFSAGSVDVFSPKVIRASMGSVFHIELKTLAGAEFLEQAKQGGYFITASALHGKSVDIHNMTVLKKQIFVIGNEGNGVSKEILKQSDEIVHIPMSGAAESLNAGVAASILMFEVSKHE</sequence>
<dbReference type="InterPro" id="IPR029064">
    <property type="entry name" value="Ribosomal_eL30-like_sf"/>
</dbReference>
<evidence type="ECO:0000256" key="1">
    <source>
        <dbReference type="ARBA" id="ARBA00007228"/>
    </source>
</evidence>
<dbReference type="InterPro" id="IPR053888">
    <property type="entry name" value="MRM3-like_sub_bind"/>
</dbReference>
<dbReference type="InterPro" id="IPR051259">
    <property type="entry name" value="rRNA_Methyltransferase"/>
</dbReference>
<dbReference type="SUPFAM" id="SSF55315">
    <property type="entry name" value="L30e-like"/>
    <property type="match status" value="1"/>
</dbReference>
<keyword evidence="3" id="KW-0808">Transferase</keyword>
<name>A0A926DP43_9FIRM</name>
<dbReference type="Proteomes" id="UP000611762">
    <property type="component" value="Unassembled WGS sequence"/>
</dbReference>
<evidence type="ECO:0000256" key="2">
    <source>
        <dbReference type="ARBA" id="ARBA00022603"/>
    </source>
</evidence>
<dbReference type="CDD" id="cd18095">
    <property type="entry name" value="SpoU-like_rRNA-MTase"/>
    <property type="match status" value="1"/>
</dbReference>
<dbReference type="PANTHER" id="PTHR43191">
    <property type="entry name" value="RRNA METHYLTRANSFERASE 3"/>
    <property type="match status" value="1"/>
</dbReference>
<dbReference type="InterPro" id="IPR001537">
    <property type="entry name" value="SpoU_MeTrfase"/>
</dbReference>
<proteinExistence type="inferred from homology"/>
<accession>A0A926DP43</accession>
<dbReference type="Pfam" id="PF00588">
    <property type="entry name" value="SpoU_methylase"/>
    <property type="match status" value="1"/>
</dbReference>
<gene>
    <name evidence="5" type="ORF">H8698_09800</name>
</gene>
<dbReference type="InterPro" id="IPR013123">
    <property type="entry name" value="SpoU_subst-bd"/>
</dbReference>
<dbReference type="EMBL" id="JACRSU010000003">
    <property type="protein sequence ID" value="MBC8541267.1"/>
    <property type="molecule type" value="Genomic_DNA"/>
</dbReference>
<dbReference type="Gene3D" id="3.40.1280.10">
    <property type="match status" value="1"/>
</dbReference>
<evidence type="ECO:0000259" key="4">
    <source>
        <dbReference type="SMART" id="SM00967"/>
    </source>
</evidence>
<evidence type="ECO:0000256" key="3">
    <source>
        <dbReference type="ARBA" id="ARBA00022679"/>
    </source>
</evidence>
<feature type="domain" description="RNA 2-O ribose methyltransferase substrate binding" evidence="4">
    <location>
        <begin position="33"/>
        <end position="102"/>
    </location>
</feature>
<dbReference type="AlphaFoldDB" id="A0A926DP43"/>
<dbReference type="SUPFAM" id="SSF75217">
    <property type="entry name" value="alpha/beta knot"/>
    <property type="match status" value="1"/>
</dbReference>
<evidence type="ECO:0000313" key="6">
    <source>
        <dbReference type="Proteomes" id="UP000611762"/>
    </source>
</evidence>
<comment type="similarity">
    <text evidence="1">Belongs to the class IV-like SAM-binding methyltransferase superfamily. RNA methyltransferase TrmH family.</text>
</comment>
<organism evidence="5 6">
    <name type="scientific">Congzhengia minquanensis</name>
    <dbReference type="NCBI Taxonomy" id="2763657"/>
    <lineage>
        <taxon>Bacteria</taxon>
        <taxon>Bacillati</taxon>
        <taxon>Bacillota</taxon>
        <taxon>Clostridia</taxon>
        <taxon>Eubacteriales</taxon>
        <taxon>Oscillospiraceae</taxon>
        <taxon>Congzhengia</taxon>
    </lineage>
</organism>
<dbReference type="GO" id="GO:0008173">
    <property type="term" value="F:RNA methyltransferase activity"/>
    <property type="evidence" value="ECO:0007669"/>
    <property type="project" value="InterPro"/>
</dbReference>
<dbReference type="GO" id="GO:0003723">
    <property type="term" value="F:RNA binding"/>
    <property type="evidence" value="ECO:0007669"/>
    <property type="project" value="InterPro"/>
</dbReference>
<dbReference type="GO" id="GO:0005737">
    <property type="term" value="C:cytoplasm"/>
    <property type="evidence" value="ECO:0007669"/>
    <property type="project" value="UniProtKB-ARBA"/>
</dbReference>
<dbReference type="Pfam" id="PF22435">
    <property type="entry name" value="MRM3-like_sub_bind"/>
    <property type="match status" value="1"/>
</dbReference>
<dbReference type="PANTHER" id="PTHR43191:SF2">
    <property type="entry name" value="RRNA METHYLTRANSFERASE 3, MITOCHONDRIAL"/>
    <property type="match status" value="1"/>
</dbReference>
<dbReference type="GO" id="GO:0006396">
    <property type="term" value="P:RNA processing"/>
    <property type="evidence" value="ECO:0007669"/>
    <property type="project" value="InterPro"/>
</dbReference>
<dbReference type="GO" id="GO:0032259">
    <property type="term" value="P:methylation"/>
    <property type="evidence" value="ECO:0007669"/>
    <property type="project" value="UniProtKB-KW"/>
</dbReference>
<keyword evidence="2 5" id="KW-0489">Methyltransferase</keyword>
<dbReference type="Gene3D" id="3.30.1330.30">
    <property type="match status" value="1"/>
</dbReference>
<keyword evidence="6" id="KW-1185">Reference proteome</keyword>
<comment type="caution">
    <text evidence="5">The sequence shown here is derived from an EMBL/GenBank/DDBJ whole genome shotgun (WGS) entry which is preliminary data.</text>
</comment>
<protein>
    <submittedName>
        <fullName evidence="5">RNA methyltransferase</fullName>
    </submittedName>
</protein>